<dbReference type="eggNOG" id="COG0710">
    <property type="taxonomic scope" value="Bacteria"/>
</dbReference>
<feature type="active site" description="Proton acceptor" evidence="8">
    <location>
        <position position="310"/>
    </location>
</feature>
<feature type="binding site" evidence="8">
    <location>
        <position position="347"/>
    </location>
    <ligand>
        <name>shikimate</name>
        <dbReference type="ChEBI" id="CHEBI:36208"/>
    </ligand>
</feature>
<dbReference type="PANTHER" id="PTHR21089:SF1">
    <property type="entry name" value="BIFUNCTIONAL 3-DEHYDROQUINATE DEHYDRATASE_SHIKIMATE DEHYDROGENASE, CHLOROPLASTIC"/>
    <property type="match status" value="1"/>
</dbReference>
<dbReference type="SUPFAM" id="SSF51735">
    <property type="entry name" value="NAD(P)-binding Rossmann-fold domains"/>
    <property type="match status" value="1"/>
</dbReference>
<comment type="catalytic activity">
    <reaction evidence="7">
        <text>3-dehydroquinate = 3-dehydroshikimate + H2O</text>
        <dbReference type="Rhea" id="RHEA:21096"/>
        <dbReference type="ChEBI" id="CHEBI:15377"/>
        <dbReference type="ChEBI" id="CHEBI:16630"/>
        <dbReference type="ChEBI" id="CHEBI:32364"/>
        <dbReference type="EC" id="4.2.1.10"/>
    </reaction>
</comment>
<feature type="binding site" evidence="8">
    <location>
        <begin position="393"/>
        <end position="398"/>
    </location>
    <ligand>
        <name>NADP(+)</name>
        <dbReference type="ChEBI" id="CHEBI:58349"/>
    </ligand>
</feature>
<dbReference type="Pfam" id="PF08501">
    <property type="entry name" value="Shikimate_dh_N"/>
    <property type="match status" value="1"/>
</dbReference>
<feature type="binding site" evidence="7">
    <location>
        <position position="204"/>
    </location>
    <ligand>
        <name>3-dehydroquinate</name>
        <dbReference type="ChEBI" id="CHEBI:32364"/>
    </ligand>
</feature>
<feature type="binding site" evidence="7">
    <location>
        <begin position="47"/>
        <end position="49"/>
    </location>
    <ligand>
        <name>3-dehydroquinate</name>
        <dbReference type="ChEBI" id="CHEBI:32364"/>
    </ligand>
</feature>
<evidence type="ECO:0000256" key="4">
    <source>
        <dbReference type="ARBA" id="ARBA00023002"/>
    </source>
</evidence>
<dbReference type="InterPro" id="IPR036291">
    <property type="entry name" value="NAD(P)-bd_dom_sf"/>
</dbReference>
<dbReference type="EMBL" id="CP003379">
    <property type="protein sequence ID" value="AFL87375.1"/>
    <property type="molecule type" value="Genomic_DNA"/>
</dbReference>
<feature type="binding site" evidence="8">
    <location>
        <position position="484"/>
    </location>
    <ligand>
        <name>shikimate</name>
        <dbReference type="ChEBI" id="CHEBI:36208"/>
    </ligand>
</feature>
<accession>I3ZDQ7</accession>
<feature type="binding site" evidence="8">
    <location>
        <begin position="370"/>
        <end position="374"/>
    </location>
    <ligand>
        <name>NADP(+)</name>
        <dbReference type="ChEBI" id="CHEBI:58349"/>
    </ligand>
</feature>
<comment type="pathway">
    <text evidence="7">Metabolic intermediate biosynthesis; chorismate biosynthesis; chorismate from D-erythrose 4-phosphate and phosphoenolpyruvate: step 3/7.</text>
</comment>
<dbReference type="KEGG" id="trs:Terro_1054"/>
<dbReference type="AlphaFoldDB" id="I3ZDQ7"/>
<evidence type="ECO:0000256" key="5">
    <source>
        <dbReference type="ARBA" id="ARBA00023141"/>
    </source>
</evidence>
<proteinExistence type="inferred from homology"/>
<dbReference type="GO" id="GO:0009423">
    <property type="term" value="P:chorismate biosynthetic process"/>
    <property type="evidence" value="ECO:0007669"/>
    <property type="project" value="UniProtKB-UniRule"/>
</dbReference>
<feature type="binding site" evidence="8">
    <location>
        <position position="331"/>
    </location>
    <ligand>
        <name>shikimate</name>
        <dbReference type="ChEBI" id="CHEBI:36208"/>
    </ligand>
</feature>
<dbReference type="NCBIfam" id="TIGR00507">
    <property type="entry name" value="aroE"/>
    <property type="match status" value="1"/>
</dbReference>
<dbReference type="Proteomes" id="UP000006056">
    <property type="component" value="Chromosome"/>
</dbReference>
<dbReference type="InterPro" id="IPR001381">
    <property type="entry name" value="DHquinase_I"/>
</dbReference>
<reference evidence="12 13" key="1">
    <citation type="submission" date="2012-06" db="EMBL/GenBank/DDBJ databases">
        <title>Complete genome of Terriglobus roseus DSM 18391.</title>
        <authorList>
            <consortium name="US DOE Joint Genome Institute (JGI-PGF)"/>
            <person name="Lucas S."/>
            <person name="Copeland A."/>
            <person name="Lapidus A."/>
            <person name="Glavina del Rio T."/>
            <person name="Dalin E."/>
            <person name="Tice H."/>
            <person name="Bruce D."/>
            <person name="Goodwin L."/>
            <person name="Pitluck S."/>
            <person name="Peters L."/>
            <person name="Mikhailova N."/>
            <person name="Munk A.C.C."/>
            <person name="Kyrpides N."/>
            <person name="Mavromatis K."/>
            <person name="Ivanova N."/>
            <person name="Brettin T."/>
            <person name="Detter J.C."/>
            <person name="Han C."/>
            <person name="Larimer F."/>
            <person name="Land M."/>
            <person name="Hauser L."/>
            <person name="Markowitz V."/>
            <person name="Cheng J.-F."/>
            <person name="Hugenholtz P."/>
            <person name="Woyke T."/>
            <person name="Wu D."/>
            <person name="Brambilla E."/>
            <person name="Klenk H.-P."/>
            <person name="Eisen J.A."/>
        </authorList>
    </citation>
    <scope>NUCLEOTIDE SEQUENCE [LARGE SCALE GENOMIC DNA]</scope>
    <source>
        <strain evidence="13">DSM 18391 / NRRL B-41598 / KBS 63</strain>
    </source>
</reference>
<feature type="binding site" evidence="8">
    <location>
        <position position="306"/>
    </location>
    <ligand>
        <name>shikimate</name>
        <dbReference type="ChEBI" id="CHEBI:36208"/>
    </ligand>
</feature>
<evidence type="ECO:0000259" key="11">
    <source>
        <dbReference type="Pfam" id="PF18317"/>
    </source>
</evidence>
<evidence type="ECO:0000259" key="9">
    <source>
        <dbReference type="Pfam" id="PF01488"/>
    </source>
</evidence>
<dbReference type="InterPro" id="IPR041121">
    <property type="entry name" value="SDH_C"/>
</dbReference>
<keyword evidence="7" id="KW-0704">Schiff base</keyword>
<dbReference type="Gene3D" id="3.40.50.10860">
    <property type="entry name" value="Leucine Dehydrogenase, chain A, domain 1"/>
    <property type="match status" value="1"/>
</dbReference>
<feature type="binding site" evidence="7">
    <location>
        <position position="229"/>
    </location>
    <ligand>
        <name>3-dehydroquinate</name>
        <dbReference type="ChEBI" id="CHEBI:32364"/>
    </ligand>
</feature>
<feature type="binding site" evidence="7">
    <location>
        <position position="80"/>
    </location>
    <ligand>
        <name>3-dehydroquinate</name>
        <dbReference type="ChEBI" id="CHEBI:32364"/>
    </ligand>
</feature>
<feature type="domain" description="SDH C-terminal" evidence="11">
    <location>
        <begin position="477"/>
        <end position="507"/>
    </location>
</feature>
<feature type="active site" description="Schiff-base intermediate with substrate" evidence="7">
    <location>
        <position position="164"/>
    </location>
</feature>
<dbReference type="Pfam" id="PF01488">
    <property type="entry name" value="Shikimate_DH"/>
    <property type="match status" value="1"/>
</dbReference>
<keyword evidence="2 7" id="KW-0028">Amino-acid biosynthesis</keyword>
<dbReference type="GO" id="GO:0004764">
    <property type="term" value="F:shikimate 3-dehydrogenase (NADP+) activity"/>
    <property type="evidence" value="ECO:0007669"/>
    <property type="project" value="UniProtKB-UniRule"/>
</dbReference>
<sequence>MTAPINREEKAPANVLPASAGRVCVAVSGDGMIALAAETVRTNPFVEFRLDSLADPAAMLPALRQFLFGNRDVTAVATCRRKAFGGDFGGDARAQIAILREAALAGCRLVDIEVETAEELGQAALEELRGAGAAVILSWHDFQATPELEPVLERMRPFAPDVYKIVPTAKTLRDALRLIDVLEKHGGEGNLVAMSMGFKGTLTRVLGPRFGSLFTFASADGHGGTAPGQVSVSVLRELYRVDEISSQTAIYAVAGEPITGSMSPRMQNTAFADAGMDAVYLPLETSDPKELLEVAERLNIRGLSITMPLKELVMPLLAFRDRSVEQAGACNTLLRHRDGKLAGFNTDIAGIVEPLARRITLKGARVLVLGAGGAARAAVYGLVERGATVFLLNRTTERAEMLAAESGARVQARETLAETYFDAILNSTPYGMRGQTMDAPITQAEMNCRVFFDLVYNPLETPLIVAARARGAEIIPGVAMFVEQGARQFSLWTERAAPEGEMLRVVREALNA</sequence>
<evidence type="ECO:0000256" key="8">
    <source>
        <dbReference type="HAMAP-Rule" id="MF_00222"/>
    </source>
</evidence>
<dbReference type="GO" id="GO:0009073">
    <property type="term" value="P:aromatic amino acid family biosynthetic process"/>
    <property type="evidence" value="ECO:0007669"/>
    <property type="project" value="UniProtKB-KW"/>
</dbReference>
<evidence type="ECO:0000259" key="10">
    <source>
        <dbReference type="Pfam" id="PF08501"/>
    </source>
</evidence>
<dbReference type="UniPathway" id="UPA00053">
    <property type="reaction ID" value="UER00086"/>
</dbReference>
<comment type="function">
    <text evidence="8">Involved in the biosynthesis of the chorismate, which leads to the biosynthesis of aromatic amino acids. Catalyzes the reversible NADPH linked reduction of 3-dehydroshikimate (DHSA) to yield shikimate (SA).</text>
</comment>
<dbReference type="STRING" id="926566.Terro_1054"/>
<evidence type="ECO:0000256" key="3">
    <source>
        <dbReference type="ARBA" id="ARBA00022857"/>
    </source>
</evidence>
<dbReference type="RefSeq" id="WP_014784944.1">
    <property type="nucleotide sequence ID" value="NC_018014.1"/>
</dbReference>
<dbReference type="Pfam" id="PF01487">
    <property type="entry name" value="DHquinase_I"/>
    <property type="match status" value="1"/>
</dbReference>
<dbReference type="GO" id="GO:0003855">
    <property type="term" value="F:3-dehydroquinate dehydratase activity"/>
    <property type="evidence" value="ECO:0007669"/>
    <property type="project" value="UniProtKB-UniRule"/>
</dbReference>
<protein>
    <recommendedName>
        <fullName evidence="7 8">Multifunctional fusion protein</fullName>
    </recommendedName>
    <domain>
        <recommendedName>
            <fullName evidence="7">3-dehydroquinate dehydratase</fullName>
            <shortName evidence="7">3-dehydroquinase</shortName>
            <ecNumber evidence="7">4.2.1.10</ecNumber>
        </recommendedName>
        <alternativeName>
            <fullName evidence="7">Type I DHQase</fullName>
        </alternativeName>
        <alternativeName>
            <fullName evidence="7">Type I dehydroquinase</fullName>
            <shortName evidence="7">DHQ1</shortName>
        </alternativeName>
    </domain>
    <domain>
        <recommendedName>
            <fullName evidence="8">Shikimate dehydrogenase (NADP(+))</fullName>
            <shortName evidence="8">SDH</shortName>
            <ecNumber evidence="8">1.1.1.25</ecNumber>
        </recommendedName>
    </domain>
</protein>
<comment type="caution">
    <text evidence="7">Lacks conserved residue(s) required for the propagation of feature annotation.</text>
</comment>
<feature type="binding site" evidence="8">
    <location>
        <position position="477"/>
    </location>
    <ligand>
        <name>NADP(+)</name>
        <dbReference type="ChEBI" id="CHEBI:58349"/>
    </ligand>
</feature>
<dbReference type="CDD" id="cd00502">
    <property type="entry name" value="DHQase_I"/>
    <property type="match status" value="1"/>
</dbReference>
<evidence type="ECO:0000256" key="7">
    <source>
        <dbReference type="HAMAP-Rule" id="MF_00214"/>
    </source>
</evidence>
<keyword evidence="4 8" id="KW-0560">Oxidoreductase</keyword>
<dbReference type="GO" id="GO:0050661">
    <property type="term" value="F:NADP binding"/>
    <property type="evidence" value="ECO:0007669"/>
    <property type="project" value="InterPro"/>
</dbReference>
<keyword evidence="3 8" id="KW-0521">NADP</keyword>
<dbReference type="HAMAP" id="MF_00214">
    <property type="entry name" value="AroD"/>
    <property type="match status" value="1"/>
</dbReference>
<feature type="binding site" evidence="8">
    <location>
        <begin position="261"/>
        <end position="263"/>
    </location>
    <ligand>
        <name>shikimate</name>
        <dbReference type="ChEBI" id="CHEBI:36208"/>
    </ligand>
</feature>
<dbReference type="SUPFAM" id="SSF53223">
    <property type="entry name" value="Aminoacid dehydrogenase-like, N-terminal domain"/>
    <property type="match status" value="1"/>
</dbReference>
<gene>
    <name evidence="7" type="primary">aroD</name>
    <name evidence="8" type="synonym">aroE</name>
    <name evidence="12" type="ordered locus">Terro_1054</name>
</gene>
<dbReference type="InterPro" id="IPR022893">
    <property type="entry name" value="Shikimate_DH_fam"/>
</dbReference>
<dbReference type="Gene3D" id="3.40.50.720">
    <property type="entry name" value="NAD(P)-binding Rossmann-like Domain"/>
    <property type="match status" value="1"/>
</dbReference>
<organism evidence="12 13">
    <name type="scientific">Terriglobus roseus (strain DSM 18391 / NRRL B-41598 / KBS 63)</name>
    <dbReference type="NCBI Taxonomy" id="926566"/>
    <lineage>
        <taxon>Bacteria</taxon>
        <taxon>Pseudomonadati</taxon>
        <taxon>Acidobacteriota</taxon>
        <taxon>Terriglobia</taxon>
        <taxon>Terriglobales</taxon>
        <taxon>Acidobacteriaceae</taxon>
        <taxon>Terriglobus</taxon>
    </lineage>
</organism>
<dbReference type="PATRIC" id="fig|926566.3.peg.1035"/>
<dbReference type="CDD" id="cd01065">
    <property type="entry name" value="NAD_bind_Shikimate_DH"/>
    <property type="match status" value="1"/>
</dbReference>
<dbReference type="InterPro" id="IPR011342">
    <property type="entry name" value="Shikimate_DH"/>
</dbReference>
<dbReference type="GO" id="GO:0008652">
    <property type="term" value="P:amino acid biosynthetic process"/>
    <property type="evidence" value="ECO:0007669"/>
    <property type="project" value="UniProtKB-KW"/>
</dbReference>
<comment type="catalytic activity">
    <reaction evidence="6 8">
        <text>shikimate + NADP(+) = 3-dehydroshikimate + NADPH + H(+)</text>
        <dbReference type="Rhea" id="RHEA:17737"/>
        <dbReference type="ChEBI" id="CHEBI:15378"/>
        <dbReference type="ChEBI" id="CHEBI:16630"/>
        <dbReference type="ChEBI" id="CHEBI:36208"/>
        <dbReference type="ChEBI" id="CHEBI:57783"/>
        <dbReference type="ChEBI" id="CHEBI:58349"/>
        <dbReference type="EC" id="1.1.1.25"/>
    </reaction>
</comment>
<comment type="similarity">
    <text evidence="7">Belongs to the type-I 3-dehydroquinase family.</text>
</comment>
<name>I3ZDQ7_TERRK</name>
<dbReference type="EC" id="4.2.1.10" evidence="7"/>
<comment type="pathway">
    <text evidence="1 8">Metabolic intermediate biosynthesis; chorismate biosynthesis; chorismate from D-erythrose 4-phosphate and phosphoenolpyruvate: step 4/7.</text>
</comment>
<dbReference type="OrthoDB" id="9792692at2"/>
<dbReference type="SUPFAM" id="SSF51569">
    <property type="entry name" value="Aldolase"/>
    <property type="match status" value="1"/>
</dbReference>
<dbReference type="eggNOG" id="COG0169">
    <property type="taxonomic scope" value="Bacteria"/>
</dbReference>
<keyword evidence="7 12" id="KW-0456">Lyase</keyword>
<comment type="subunit">
    <text evidence="7">Homodimer.</text>
</comment>
<feature type="binding site" evidence="8">
    <location>
        <position position="456"/>
    </location>
    <ligand>
        <name>shikimate</name>
        <dbReference type="ChEBI" id="CHEBI:36208"/>
    </ligand>
</feature>
<dbReference type="InterPro" id="IPR006151">
    <property type="entry name" value="Shikm_DH/Glu-tRNA_Rdtase"/>
</dbReference>
<dbReference type="InterPro" id="IPR013785">
    <property type="entry name" value="Aldolase_TIM"/>
</dbReference>
<comment type="function">
    <text evidence="7">Involved in the third step of the chorismate pathway, which leads to the biosynthesis of aromatic amino acids. Catalyzes the cis-dehydration of 3-dehydroquinate (DHQ) and introduces the first double bond of the aromatic ring to yield 3-dehydroshikimate.</text>
</comment>
<feature type="domain" description="Quinate/shikimate 5-dehydrogenase/glutamyl-tRNA reductase" evidence="9">
    <location>
        <begin position="356"/>
        <end position="411"/>
    </location>
</feature>
<feature type="domain" description="Shikimate dehydrogenase substrate binding N-terminal" evidence="10">
    <location>
        <begin position="253"/>
        <end position="333"/>
    </location>
</feature>
<keyword evidence="5 7" id="KW-0057">Aromatic amino acid biosynthesis</keyword>
<comment type="similarity">
    <text evidence="8">Belongs to the shikimate dehydrogenase family.</text>
</comment>
<evidence type="ECO:0000313" key="12">
    <source>
        <dbReference type="EMBL" id="AFL87375.1"/>
    </source>
</evidence>
<feature type="binding site" evidence="8">
    <location>
        <position position="454"/>
    </location>
    <ligand>
        <name>NADP(+)</name>
        <dbReference type="ChEBI" id="CHEBI:58349"/>
    </ligand>
</feature>
<evidence type="ECO:0000256" key="6">
    <source>
        <dbReference type="ARBA" id="ARBA00049442"/>
    </source>
</evidence>
<evidence type="ECO:0000313" key="13">
    <source>
        <dbReference type="Proteomes" id="UP000006056"/>
    </source>
</evidence>
<dbReference type="EC" id="1.1.1.25" evidence="8"/>
<dbReference type="GO" id="GO:0019632">
    <property type="term" value="P:shikimate metabolic process"/>
    <property type="evidence" value="ECO:0007669"/>
    <property type="project" value="InterPro"/>
</dbReference>
<evidence type="ECO:0000256" key="1">
    <source>
        <dbReference type="ARBA" id="ARBA00004871"/>
    </source>
</evidence>
<feature type="active site" description="Proton donor/acceptor" evidence="7">
    <location>
        <position position="140"/>
    </location>
</feature>
<dbReference type="Pfam" id="PF18317">
    <property type="entry name" value="SDH_C"/>
    <property type="match status" value="1"/>
</dbReference>
<dbReference type="HAMAP" id="MF_00222">
    <property type="entry name" value="Shikimate_DH_AroE"/>
    <property type="match status" value="1"/>
</dbReference>
<dbReference type="Gene3D" id="3.20.20.70">
    <property type="entry name" value="Aldolase class I"/>
    <property type="match status" value="1"/>
</dbReference>
<dbReference type="InterPro" id="IPR013708">
    <property type="entry name" value="Shikimate_DH-bd_N"/>
</dbReference>
<dbReference type="PANTHER" id="PTHR21089">
    <property type="entry name" value="SHIKIMATE DEHYDROGENASE"/>
    <property type="match status" value="1"/>
</dbReference>
<feature type="binding site" evidence="7">
    <location>
        <position position="225"/>
    </location>
    <ligand>
        <name>3-dehydroquinate</name>
        <dbReference type="ChEBI" id="CHEBI:32364"/>
    </ligand>
</feature>
<keyword evidence="13" id="KW-1185">Reference proteome</keyword>
<dbReference type="HOGENOM" id="CLU_019120_1_0_0"/>
<dbReference type="InterPro" id="IPR046346">
    <property type="entry name" value="Aminoacid_DH-like_N_sf"/>
</dbReference>
<evidence type="ECO:0000256" key="2">
    <source>
        <dbReference type="ARBA" id="ARBA00022605"/>
    </source>
</evidence>